<feature type="domain" description="Beta-lactamase-related" evidence="2">
    <location>
        <begin position="100"/>
        <end position="414"/>
    </location>
</feature>
<gene>
    <name evidence="3" type="ORF">KHLLAP_LOCUS1922</name>
</gene>
<dbReference type="Gene3D" id="3.40.710.10">
    <property type="entry name" value="DD-peptidase/beta-lactamase superfamily"/>
    <property type="match status" value="1"/>
</dbReference>
<comment type="caution">
    <text evidence="3">The sequence shown here is derived from an EMBL/GenBank/DDBJ whole genome shotgun (WGS) entry which is preliminary data.</text>
</comment>
<dbReference type="Proteomes" id="UP001295740">
    <property type="component" value="Unassembled WGS sequence"/>
</dbReference>
<dbReference type="PANTHER" id="PTHR22935:SF97">
    <property type="entry name" value="BETA-LACTAMASE-RELATED DOMAIN-CONTAINING PROTEIN"/>
    <property type="match status" value="1"/>
</dbReference>
<dbReference type="EMBL" id="CAUWAG010000003">
    <property type="protein sequence ID" value="CAJ2501454.1"/>
    <property type="molecule type" value="Genomic_DNA"/>
</dbReference>
<feature type="signal peptide" evidence="1">
    <location>
        <begin position="1"/>
        <end position="19"/>
    </location>
</feature>
<name>A0AAI8VAN3_9PEZI</name>
<evidence type="ECO:0000313" key="3">
    <source>
        <dbReference type="EMBL" id="CAJ2501454.1"/>
    </source>
</evidence>
<organism evidence="3 4">
    <name type="scientific">Anthostomella pinea</name>
    <dbReference type="NCBI Taxonomy" id="933095"/>
    <lineage>
        <taxon>Eukaryota</taxon>
        <taxon>Fungi</taxon>
        <taxon>Dikarya</taxon>
        <taxon>Ascomycota</taxon>
        <taxon>Pezizomycotina</taxon>
        <taxon>Sordariomycetes</taxon>
        <taxon>Xylariomycetidae</taxon>
        <taxon>Xylariales</taxon>
        <taxon>Xylariaceae</taxon>
        <taxon>Anthostomella</taxon>
    </lineage>
</organism>
<dbReference type="InterPro" id="IPR012338">
    <property type="entry name" value="Beta-lactam/transpept-like"/>
</dbReference>
<feature type="chain" id="PRO_5042502015" evidence="1">
    <location>
        <begin position="20"/>
        <end position="470"/>
    </location>
</feature>
<keyword evidence="1" id="KW-0732">Signal</keyword>
<protein>
    <submittedName>
        <fullName evidence="3">Uu.00g043070.m01.CDS01</fullName>
    </submittedName>
</protein>
<dbReference type="InterPro" id="IPR051478">
    <property type="entry name" value="Beta-lactamase-like_AB/R"/>
</dbReference>
<accession>A0AAI8VAN3</accession>
<evidence type="ECO:0000256" key="1">
    <source>
        <dbReference type="SAM" id="SignalP"/>
    </source>
</evidence>
<reference evidence="3" key="1">
    <citation type="submission" date="2023-10" db="EMBL/GenBank/DDBJ databases">
        <authorList>
            <person name="Hackl T."/>
        </authorList>
    </citation>
    <scope>NUCLEOTIDE SEQUENCE</scope>
</reference>
<dbReference type="Pfam" id="PF00144">
    <property type="entry name" value="Beta-lactamase"/>
    <property type="match status" value="1"/>
</dbReference>
<evidence type="ECO:0000313" key="4">
    <source>
        <dbReference type="Proteomes" id="UP001295740"/>
    </source>
</evidence>
<keyword evidence="4" id="KW-1185">Reference proteome</keyword>
<dbReference type="PANTHER" id="PTHR22935">
    <property type="entry name" value="PENICILLIN-BINDING PROTEIN"/>
    <property type="match status" value="1"/>
</dbReference>
<evidence type="ECO:0000259" key="2">
    <source>
        <dbReference type="Pfam" id="PF00144"/>
    </source>
</evidence>
<dbReference type="AlphaFoldDB" id="A0AAI8VAN3"/>
<dbReference type="InterPro" id="IPR001466">
    <property type="entry name" value="Beta-lactam-related"/>
</dbReference>
<proteinExistence type="predicted"/>
<sequence>MLLSTPSLVLPSLFAVAAAYRPCPILGPVFEKPTDLCDADIFQAAIKNLTTTLGVASKTAHTRYGSLPINTTSFSIGMFDAGSTLFSYQYSSPALEAGSAGVKQVTEDSVYRIGSGSKLITVYLFLIEVGAKYWNHPITEFVPQLADAAKNCSAAKDPVDCTDWNDVTLGALASHMAGMPADYSTQAELLTQLTQAELAEYGLPHLPASTFPPCGWNYTDACVEQRYLSGYTAEHPIYAPFTTHIYSNGGFELLEFALENITGISMADMVQKDLFGKLGMTHSSYNVPSNLSNAVMPLGAIKSGFVAKLGDETAVGGFYTSQSDYVKMGQSILSATLLSPNTIRQWMKPVTFVSNGNGGVGMPWEIWGAADLTDRVVDMYTKSGDVFSYSSMFVLIPDYNVGFVVHVAGDDTTSTAEILSGIVAANIVPALENTARAQSQAKFAGTYSATAAGPASNITLSTEPGTPDWQ</sequence>
<dbReference type="SUPFAM" id="SSF56601">
    <property type="entry name" value="beta-lactamase/transpeptidase-like"/>
    <property type="match status" value="1"/>
</dbReference>